<evidence type="ECO:0000256" key="1">
    <source>
        <dbReference type="SAM" id="MobiDB-lite"/>
    </source>
</evidence>
<evidence type="ECO:0008006" key="4">
    <source>
        <dbReference type="Google" id="ProtNLM"/>
    </source>
</evidence>
<feature type="region of interest" description="Disordered" evidence="1">
    <location>
        <begin position="338"/>
        <end position="361"/>
    </location>
</feature>
<comment type="caution">
    <text evidence="2">The sequence shown here is derived from an EMBL/GenBank/DDBJ whole genome shotgun (WGS) entry which is preliminary data.</text>
</comment>
<feature type="compositionally biased region" description="Low complexity" evidence="1">
    <location>
        <begin position="342"/>
        <end position="352"/>
    </location>
</feature>
<organism evidence="2 3">
    <name type="scientific">Ramazzottius varieornatus</name>
    <name type="common">Water bear</name>
    <name type="synonym">Tardigrade</name>
    <dbReference type="NCBI Taxonomy" id="947166"/>
    <lineage>
        <taxon>Eukaryota</taxon>
        <taxon>Metazoa</taxon>
        <taxon>Ecdysozoa</taxon>
        <taxon>Tardigrada</taxon>
        <taxon>Eutardigrada</taxon>
        <taxon>Parachela</taxon>
        <taxon>Hypsibioidea</taxon>
        <taxon>Ramazzottiidae</taxon>
        <taxon>Ramazzottius</taxon>
    </lineage>
</organism>
<evidence type="ECO:0000313" key="3">
    <source>
        <dbReference type="Proteomes" id="UP000186922"/>
    </source>
</evidence>
<dbReference type="SUPFAM" id="SSF53098">
    <property type="entry name" value="Ribonuclease H-like"/>
    <property type="match status" value="1"/>
</dbReference>
<dbReference type="Proteomes" id="UP000186922">
    <property type="component" value="Unassembled WGS sequence"/>
</dbReference>
<name>A0A1D1VRP9_RAMVA</name>
<dbReference type="AlphaFoldDB" id="A0A1D1VRP9"/>
<protein>
    <recommendedName>
        <fullName evidence="4">3'-5' exonuclease domain-containing protein</fullName>
    </recommendedName>
</protein>
<gene>
    <name evidence="2" type="primary">RvY_14512-1</name>
    <name evidence="2" type="synonym">RvY_14512.1</name>
    <name evidence="2" type="ORF">RvY_14512</name>
</gene>
<dbReference type="EMBL" id="BDGG01000010">
    <property type="protein sequence ID" value="GAV04200.1"/>
    <property type="molecule type" value="Genomic_DNA"/>
</dbReference>
<evidence type="ECO:0000313" key="2">
    <source>
        <dbReference type="EMBL" id="GAV04200.1"/>
    </source>
</evidence>
<accession>A0A1D1VRP9</accession>
<sequence length="376" mass="42517">MAYPYYTVRMRNSVRPHLIPASESNLNEFKMDAYADADLHFLESATSASEEECGQTLYAKDKVVKYSRQFAFLSSLVPDDLHSPLMKPFAALDFVTDIRDFDLCNSHSDYPQLYLVVDKLKEDTVEKVIRYLQKQKTLSVAFVQSIHEEHDLGPLKSVLAVASSRIVFLFTLQFSTLARRKYLGGMLTDFGVMKVVHNASSFEKDLTDLFGVQLQPFMDVALTQRQILKTDGRMFSLQDLVIYYAKVSPTFRELVRLNFPRLRMVESSSNSVANIQLEVVEKVVFLQAIQKYQLTMLMKETVGETKAVVEGVYESREAAVFAAEERYVHSVPERTSPVRLESAASTDSTASSGEHKEWEDGLEEECFSSGTAIIVG</sequence>
<dbReference type="InterPro" id="IPR012337">
    <property type="entry name" value="RNaseH-like_sf"/>
</dbReference>
<proteinExistence type="predicted"/>
<reference evidence="2 3" key="1">
    <citation type="journal article" date="2016" name="Nat. Commun.">
        <title>Extremotolerant tardigrade genome and improved radiotolerance of human cultured cells by tardigrade-unique protein.</title>
        <authorList>
            <person name="Hashimoto T."/>
            <person name="Horikawa D.D."/>
            <person name="Saito Y."/>
            <person name="Kuwahara H."/>
            <person name="Kozuka-Hata H."/>
            <person name="Shin-I T."/>
            <person name="Minakuchi Y."/>
            <person name="Ohishi K."/>
            <person name="Motoyama A."/>
            <person name="Aizu T."/>
            <person name="Enomoto A."/>
            <person name="Kondo K."/>
            <person name="Tanaka S."/>
            <person name="Hara Y."/>
            <person name="Koshikawa S."/>
            <person name="Sagara H."/>
            <person name="Miura T."/>
            <person name="Yokobori S."/>
            <person name="Miyagawa K."/>
            <person name="Suzuki Y."/>
            <person name="Kubo T."/>
            <person name="Oyama M."/>
            <person name="Kohara Y."/>
            <person name="Fujiyama A."/>
            <person name="Arakawa K."/>
            <person name="Katayama T."/>
            <person name="Toyoda A."/>
            <person name="Kunieda T."/>
        </authorList>
    </citation>
    <scope>NUCLEOTIDE SEQUENCE [LARGE SCALE GENOMIC DNA]</scope>
    <source>
        <strain evidence="2 3">YOKOZUNA-1</strain>
    </source>
</reference>
<keyword evidence="3" id="KW-1185">Reference proteome</keyword>